<sequence length="378" mass="40397">MTYPEIEAVVLFDRVPRLEHDACLEQINAALADLAISFSLREREGETSLLLRSTTMELRIEACLVPMPPAVFAQGLSAARMRAASEARLRDAVQRHRATLSLRLERAGARRVAPDLAAMVLARVLRVACAMSEPAAVYWAQSGMLFTPHEIAAMDARRFPARLVFRPEAVEPGSDDTAPGLRAVHSELYCGRQLVIPPGRMGTAAALAALERIIEAHVTRATALAHGVTLPHSDKVQFRVILDDDWCTCPTGCFVLEPEAAGTRRKTSDSGSDLRVPGHGAPGNRRPASAPSAAEQRSGALRTWALCAALATISPLAAAALFLWNLLRGPNLAVSVVASALILATFTGLLLVELLGFGNSEIASGALRAMGSPFHPRG</sequence>
<evidence type="ECO:0000256" key="2">
    <source>
        <dbReference type="SAM" id="Phobius"/>
    </source>
</evidence>
<keyword evidence="2" id="KW-1133">Transmembrane helix</keyword>
<evidence type="ECO:0000313" key="4">
    <source>
        <dbReference type="Proteomes" id="UP000199328"/>
    </source>
</evidence>
<protein>
    <submittedName>
        <fullName evidence="3">Uncharacterized protein</fullName>
    </submittedName>
</protein>
<feature type="transmembrane region" description="Helical" evidence="2">
    <location>
        <begin position="304"/>
        <end position="326"/>
    </location>
</feature>
<gene>
    <name evidence="3" type="ORF">SAMN05216257_102477</name>
</gene>
<organism evidence="3 4">
    <name type="scientific">Meinhardsimonia xiamenensis</name>
    <dbReference type="NCBI Taxonomy" id="990712"/>
    <lineage>
        <taxon>Bacteria</taxon>
        <taxon>Pseudomonadati</taxon>
        <taxon>Pseudomonadota</taxon>
        <taxon>Alphaproteobacteria</taxon>
        <taxon>Rhodobacterales</taxon>
        <taxon>Paracoccaceae</taxon>
        <taxon>Meinhardsimonia</taxon>
    </lineage>
</organism>
<dbReference type="OrthoDB" id="7719707at2"/>
<dbReference type="RefSeq" id="WP_092499203.1">
    <property type="nucleotide sequence ID" value="NZ_FNFV01000002.1"/>
</dbReference>
<feature type="transmembrane region" description="Helical" evidence="2">
    <location>
        <begin position="332"/>
        <end position="352"/>
    </location>
</feature>
<feature type="region of interest" description="Disordered" evidence="1">
    <location>
        <begin position="264"/>
        <end position="294"/>
    </location>
</feature>
<evidence type="ECO:0000313" key="3">
    <source>
        <dbReference type="EMBL" id="SDK36668.1"/>
    </source>
</evidence>
<accession>A0A1G9BAX5</accession>
<evidence type="ECO:0000256" key="1">
    <source>
        <dbReference type="SAM" id="MobiDB-lite"/>
    </source>
</evidence>
<proteinExistence type="predicted"/>
<dbReference type="AlphaFoldDB" id="A0A1G9BAX5"/>
<dbReference type="STRING" id="990712.SAMN05216257_102477"/>
<dbReference type="EMBL" id="FNFV01000002">
    <property type="protein sequence ID" value="SDK36668.1"/>
    <property type="molecule type" value="Genomic_DNA"/>
</dbReference>
<keyword evidence="4" id="KW-1185">Reference proteome</keyword>
<name>A0A1G9BAX5_9RHOB</name>
<keyword evidence="2" id="KW-0812">Transmembrane</keyword>
<keyword evidence="2" id="KW-0472">Membrane</keyword>
<reference evidence="4" key="1">
    <citation type="submission" date="2016-10" db="EMBL/GenBank/DDBJ databases">
        <authorList>
            <person name="Varghese N."/>
            <person name="Submissions S."/>
        </authorList>
    </citation>
    <scope>NUCLEOTIDE SEQUENCE [LARGE SCALE GENOMIC DNA]</scope>
    <source>
        <strain evidence="4">CGMCC 1.10789</strain>
    </source>
</reference>
<dbReference type="Proteomes" id="UP000199328">
    <property type="component" value="Unassembled WGS sequence"/>
</dbReference>